<dbReference type="GO" id="GO:0003677">
    <property type="term" value="F:DNA binding"/>
    <property type="evidence" value="ECO:0007669"/>
    <property type="project" value="UniProtKB-KW"/>
</dbReference>
<dbReference type="Gene3D" id="1.10.1740.10">
    <property type="match status" value="1"/>
</dbReference>
<proteinExistence type="inferred from homology"/>
<dbReference type="GO" id="GO:0006352">
    <property type="term" value="P:DNA-templated transcription initiation"/>
    <property type="evidence" value="ECO:0007669"/>
    <property type="project" value="InterPro"/>
</dbReference>
<organism evidence="8 9">
    <name type="scientific">Algoriphagus iocasae</name>
    <dbReference type="NCBI Taxonomy" id="1836499"/>
    <lineage>
        <taxon>Bacteria</taxon>
        <taxon>Pseudomonadati</taxon>
        <taxon>Bacteroidota</taxon>
        <taxon>Cytophagia</taxon>
        <taxon>Cytophagales</taxon>
        <taxon>Cyclobacteriaceae</taxon>
        <taxon>Algoriphagus</taxon>
    </lineage>
</organism>
<gene>
    <name evidence="8" type="ORF">FHS59_001394</name>
</gene>
<dbReference type="InterPro" id="IPR013325">
    <property type="entry name" value="RNA_pol_sigma_r2"/>
</dbReference>
<dbReference type="NCBIfam" id="TIGR02937">
    <property type="entry name" value="sigma70-ECF"/>
    <property type="match status" value="1"/>
</dbReference>
<dbReference type="InterPro" id="IPR039425">
    <property type="entry name" value="RNA_pol_sigma-70-like"/>
</dbReference>
<dbReference type="EMBL" id="JACIJO010000001">
    <property type="protein sequence ID" value="MBB6325779.1"/>
    <property type="molecule type" value="Genomic_DNA"/>
</dbReference>
<evidence type="ECO:0000256" key="5">
    <source>
        <dbReference type="ARBA" id="ARBA00023163"/>
    </source>
</evidence>
<dbReference type="GO" id="GO:0016987">
    <property type="term" value="F:sigma factor activity"/>
    <property type="evidence" value="ECO:0007669"/>
    <property type="project" value="UniProtKB-KW"/>
</dbReference>
<keyword evidence="9" id="KW-1185">Reference proteome</keyword>
<keyword evidence="5" id="KW-0804">Transcription</keyword>
<evidence type="ECO:0000256" key="4">
    <source>
        <dbReference type="ARBA" id="ARBA00023125"/>
    </source>
</evidence>
<accession>A0A841MKA1</accession>
<evidence type="ECO:0000256" key="1">
    <source>
        <dbReference type="ARBA" id="ARBA00010641"/>
    </source>
</evidence>
<dbReference type="RefSeq" id="WP_184494305.1">
    <property type="nucleotide sequence ID" value="NZ_JACIJO010000001.1"/>
</dbReference>
<keyword evidence="2" id="KW-0805">Transcription regulation</keyword>
<dbReference type="InterPro" id="IPR007627">
    <property type="entry name" value="RNA_pol_sigma70_r2"/>
</dbReference>
<evidence type="ECO:0000256" key="2">
    <source>
        <dbReference type="ARBA" id="ARBA00023015"/>
    </source>
</evidence>
<dbReference type="Pfam" id="PF04545">
    <property type="entry name" value="Sigma70_r4"/>
    <property type="match status" value="1"/>
</dbReference>
<dbReference type="InterPro" id="IPR013324">
    <property type="entry name" value="RNA_pol_sigma_r3/r4-like"/>
</dbReference>
<comment type="similarity">
    <text evidence="1">Belongs to the sigma-70 factor family. ECF subfamily.</text>
</comment>
<dbReference type="PANTHER" id="PTHR43133">
    <property type="entry name" value="RNA POLYMERASE ECF-TYPE SIGMA FACTO"/>
    <property type="match status" value="1"/>
</dbReference>
<feature type="domain" description="RNA polymerase sigma-70 region 4" evidence="7">
    <location>
        <begin position="132"/>
        <end position="181"/>
    </location>
</feature>
<dbReference type="Gene3D" id="1.10.10.10">
    <property type="entry name" value="Winged helix-like DNA-binding domain superfamily/Winged helix DNA-binding domain"/>
    <property type="match status" value="1"/>
</dbReference>
<reference evidence="8 9" key="1">
    <citation type="submission" date="2020-08" db="EMBL/GenBank/DDBJ databases">
        <title>Genomic Encyclopedia of Type Strains, Phase IV (KMG-IV): sequencing the most valuable type-strain genomes for metagenomic binning, comparative biology and taxonomic classification.</title>
        <authorList>
            <person name="Goeker M."/>
        </authorList>
    </citation>
    <scope>NUCLEOTIDE SEQUENCE [LARGE SCALE GENOMIC DNA]</scope>
    <source>
        <strain evidence="8 9">DSM 102044</strain>
    </source>
</reference>
<sequence>MPEDSISHLSQEQLIQGIKENQRDVMSALYLEVFPKVRSFVIQNSGDEDQAKDIFQEAFLVAWQKVKNGDFQPQNATAMQGFLFQVSKNKWLDWLRSSRFKMESSMGAISIEVADSEDEILLEERLSYLEEAFQQLGESCRELLKRFYFEKESLEELAERFGWTNQTAKNNKYRCMEKLRKLIKR</sequence>
<keyword evidence="4" id="KW-0238">DNA-binding</keyword>
<dbReference type="InterPro" id="IPR014284">
    <property type="entry name" value="RNA_pol_sigma-70_dom"/>
</dbReference>
<dbReference type="Pfam" id="PF04542">
    <property type="entry name" value="Sigma70_r2"/>
    <property type="match status" value="1"/>
</dbReference>
<dbReference type="PANTHER" id="PTHR43133:SF8">
    <property type="entry name" value="RNA POLYMERASE SIGMA FACTOR HI_1459-RELATED"/>
    <property type="match status" value="1"/>
</dbReference>
<keyword evidence="3" id="KW-0731">Sigma factor</keyword>
<name>A0A841MKA1_9BACT</name>
<protein>
    <submittedName>
        <fullName evidence="8">RNA polymerase sigma factor (Sigma-70 family)</fullName>
    </submittedName>
</protein>
<feature type="domain" description="RNA polymerase sigma-70 region 2" evidence="6">
    <location>
        <begin position="29"/>
        <end position="99"/>
    </location>
</feature>
<dbReference type="AlphaFoldDB" id="A0A841MKA1"/>
<dbReference type="Proteomes" id="UP000588604">
    <property type="component" value="Unassembled WGS sequence"/>
</dbReference>
<comment type="caution">
    <text evidence="8">The sequence shown here is derived from an EMBL/GenBank/DDBJ whole genome shotgun (WGS) entry which is preliminary data.</text>
</comment>
<evidence type="ECO:0000313" key="8">
    <source>
        <dbReference type="EMBL" id="MBB6325779.1"/>
    </source>
</evidence>
<evidence type="ECO:0000259" key="6">
    <source>
        <dbReference type="Pfam" id="PF04542"/>
    </source>
</evidence>
<dbReference type="InterPro" id="IPR007630">
    <property type="entry name" value="RNA_pol_sigma70_r4"/>
</dbReference>
<evidence type="ECO:0000259" key="7">
    <source>
        <dbReference type="Pfam" id="PF04545"/>
    </source>
</evidence>
<dbReference type="InterPro" id="IPR036388">
    <property type="entry name" value="WH-like_DNA-bd_sf"/>
</dbReference>
<dbReference type="SUPFAM" id="SSF88659">
    <property type="entry name" value="Sigma3 and sigma4 domains of RNA polymerase sigma factors"/>
    <property type="match status" value="1"/>
</dbReference>
<evidence type="ECO:0000313" key="9">
    <source>
        <dbReference type="Proteomes" id="UP000588604"/>
    </source>
</evidence>
<evidence type="ECO:0000256" key="3">
    <source>
        <dbReference type="ARBA" id="ARBA00023082"/>
    </source>
</evidence>
<dbReference type="SUPFAM" id="SSF88946">
    <property type="entry name" value="Sigma2 domain of RNA polymerase sigma factors"/>
    <property type="match status" value="1"/>
</dbReference>